<protein>
    <submittedName>
        <fullName evidence="1">Uncharacterized protein</fullName>
    </submittedName>
</protein>
<dbReference type="OrthoDB" id="5396at2759"/>
<dbReference type="GO" id="GO:0019441">
    <property type="term" value="P:L-tryptophan catabolic process to kynurenine"/>
    <property type="evidence" value="ECO:0007669"/>
    <property type="project" value="InterPro"/>
</dbReference>
<dbReference type="Gene3D" id="3.50.30.50">
    <property type="entry name" value="Putative cyclase"/>
    <property type="match status" value="1"/>
</dbReference>
<dbReference type="AlphaFoldDB" id="A0A4S8L2W4"/>
<sequence>MQHGLASGLESSDGTFRWLWSRKLSVLGSDNPTVENSAIFQAVIGGVERSLHQIFIGGQGLSLVEYLDLESLAETCHKLNRIMFVFTAES</sequence>
<evidence type="ECO:0000313" key="1">
    <source>
        <dbReference type="EMBL" id="THU82807.1"/>
    </source>
</evidence>
<dbReference type="PANTHER" id="PTHR34861">
    <property type="match status" value="1"/>
</dbReference>
<proteinExistence type="predicted"/>
<reference evidence="1 2" key="1">
    <citation type="journal article" date="2019" name="Nat. Ecol. Evol.">
        <title>Megaphylogeny resolves global patterns of mushroom evolution.</title>
        <authorList>
            <person name="Varga T."/>
            <person name="Krizsan K."/>
            <person name="Foldi C."/>
            <person name="Dima B."/>
            <person name="Sanchez-Garcia M."/>
            <person name="Sanchez-Ramirez S."/>
            <person name="Szollosi G.J."/>
            <person name="Szarkandi J.G."/>
            <person name="Papp V."/>
            <person name="Albert L."/>
            <person name="Andreopoulos W."/>
            <person name="Angelini C."/>
            <person name="Antonin V."/>
            <person name="Barry K.W."/>
            <person name="Bougher N.L."/>
            <person name="Buchanan P."/>
            <person name="Buyck B."/>
            <person name="Bense V."/>
            <person name="Catcheside P."/>
            <person name="Chovatia M."/>
            <person name="Cooper J."/>
            <person name="Damon W."/>
            <person name="Desjardin D."/>
            <person name="Finy P."/>
            <person name="Geml J."/>
            <person name="Haridas S."/>
            <person name="Hughes K."/>
            <person name="Justo A."/>
            <person name="Karasinski D."/>
            <person name="Kautmanova I."/>
            <person name="Kiss B."/>
            <person name="Kocsube S."/>
            <person name="Kotiranta H."/>
            <person name="LaButti K.M."/>
            <person name="Lechner B.E."/>
            <person name="Liimatainen K."/>
            <person name="Lipzen A."/>
            <person name="Lukacs Z."/>
            <person name="Mihaltcheva S."/>
            <person name="Morgado L.N."/>
            <person name="Niskanen T."/>
            <person name="Noordeloos M.E."/>
            <person name="Ohm R.A."/>
            <person name="Ortiz-Santana B."/>
            <person name="Ovrebo C."/>
            <person name="Racz N."/>
            <person name="Riley R."/>
            <person name="Savchenko A."/>
            <person name="Shiryaev A."/>
            <person name="Soop K."/>
            <person name="Spirin V."/>
            <person name="Szebenyi C."/>
            <person name="Tomsovsky M."/>
            <person name="Tulloss R.E."/>
            <person name="Uehling J."/>
            <person name="Grigoriev I.V."/>
            <person name="Vagvolgyi C."/>
            <person name="Papp T."/>
            <person name="Martin F.M."/>
            <person name="Miettinen O."/>
            <person name="Hibbett D.S."/>
            <person name="Nagy L.G."/>
        </authorList>
    </citation>
    <scope>NUCLEOTIDE SEQUENCE [LARGE SCALE GENOMIC DNA]</scope>
    <source>
        <strain evidence="1 2">CBS 962.96</strain>
    </source>
</reference>
<name>A0A4S8L2W4_DENBC</name>
<keyword evidence="2" id="KW-1185">Reference proteome</keyword>
<organism evidence="1 2">
    <name type="scientific">Dendrothele bispora (strain CBS 962.96)</name>
    <dbReference type="NCBI Taxonomy" id="1314807"/>
    <lineage>
        <taxon>Eukaryota</taxon>
        <taxon>Fungi</taxon>
        <taxon>Dikarya</taxon>
        <taxon>Basidiomycota</taxon>
        <taxon>Agaricomycotina</taxon>
        <taxon>Agaricomycetes</taxon>
        <taxon>Agaricomycetidae</taxon>
        <taxon>Agaricales</taxon>
        <taxon>Agaricales incertae sedis</taxon>
        <taxon>Dendrothele</taxon>
    </lineage>
</organism>
<dbReference type="EMBL" id="ML179707">
    <property type="protein sequence ID" value="THU82807.1"/>
    <property type="molecule type" value="Genomic_DNA"/>
</dbReference>
<dbReference type="Proteomes" id="UP000297245">
    <property type="component" value="Unassembled WGS sequence"/>
</dbReference>
<feature type="non-terminal residue" evidence="1">
    <location>
        <position position="90"/>
    </location>
</feature>
<dbReference type="PANTHER" id="PTHR34861:SF11">
    <property type="entry name" value="CYCLASE"/>
    <property type="match status" value="1"/>
</dbReference>
<gene>
    <name evidence="1" type="ORF">K435DRAFT_690853</name>
</gene>
<accession>A0A4S8L2W4</accession>
<evidence type="ECO:0000313" key="2">
    <source>
        <dbReference type="Proteomes" id="UP000297245"/>
    </source>
</evidence>
<dbReference type="InterPro" id="IPR037175">
    <property type="entry name" value="KFase_sf"/>
</dbReference>
<dbReference type="GO" id="GO:0004061">
    <property type="term" value="F:arylformamidase activity"/>
    <property type="evidence" value="ECO:0007669"/>
    <property type="project" value="InterPro"/>
</dbReference>